<dbReference type="GO" id="GO:0016491">
    <property type="term" value="F:oxidoreductase activity"/>
    <property type="evidence" value="ECO:0007669"/>
    <property type="project" value="UniProtKB-KW"/>
</dbReference>
<reference evidence="4 5" key="1">
    <citation type="submission" date="2024-06" db="EMBL/GenBank/DDBJ databases">
        <authorList>
            <person name="Kim D.-U."/>
        </authorList>
    </citation>
    <scope>NUCLEOTIDE SEQUENCE [LARGE SCALE GENOMIC DNA]</scope>
    <source>
        <strain evidence="4 5">KACC15460</strain>
    </source>
</reference>
<keyword evidence="4" id="KW-0560">Oxidoreductase</keyword>
<name>A0ABV2DGV9_9HYPH</name>
<sequence>MKIIIAGGSGFIGRLLIEKLLSRPAMSGTFGQELIEEVIVFDNVAADEHMAATADSRIKVVLGDITDRAVIERLVADAGTTSVSVFYLTAVMSGIAEKDIELGYRINVDGLFNMLNALRTLEHPPRFIFASTVGVFGGDEMPAIVSDSTKQTPQSSYGIAKAIGELLVNDYTRKGYIDGRGARLPTVVIRPGAPFAGAGSFASDIFREPIQGRDCVLPVQMDTRLCILGYRDVVDYLLALHELEGSALGVDRTINLPNIQCGVREMAAAVEKVAAEQDLKSGSITVSPDPNIERIVSSWPTGMDASKAKYLGLPQPTALDQLIRDFQVDFPAIP</sequence>
<dbReference type="Proteomes" id="UP001548832">
    <property type="component" value="Unassembled WGS sequence"/>
</dbReference>
<organism evidence="4 5">
    <name type="scientific">Mesorhizobium shangrilense</name>
    <dbReference type="NCBI Taxonomy" id="460060"/>
    <lineage>
        <taxon>Bacteria</taxon>
        <taxon>Pseudomonadati</taxon>
        <taxon>Pseudomonadota</taxon>
        <taxon>Alphaproteobacteria</taxon>
        <taxon>Hyphomicrobiales</taxon>
        <taxon>Phyllobacteriaceae</taxon>
        <taxon>Mesorhizobium</taxon>
    </lineage>
</organism>
<evidence type="ECO:0000313" key="5">
    <source>
        <dbReference type="Proteomes" id="UP001548832"/>
    </source>
</evidence>
<dbReference type="EC" id="1.1.1.410" evidence="4"/>
<evidence type="ECO:0000256" key="1">
    <source>
        <dbReference type="ARBA" id="ARBA00022857"/>
    </source>
</evidence>
<dbReference type="InterPro" id="IPR001509">
    <property type="entry name" value="Epimerase_deHydtase"/>
</dbReference>
<dbReference type="Gene3D" id="3.90.25.10">
    <property type="entry name" value="UDP-galactose 4-epimerase, domain 1"/>
    <property type="match status" value="1"/>
</dbReference>
<dbReference type="Gene3D" id="3.40.50.720">
    <property type="entry name" value="NAD(P)-binding Rossmann-like Domain"/>
    <property type="match status" value="1"/>
</dbReference>
<dbReference type="InterPro" id="IPR036291">
    <property type="entry name" value="NAD(P)-bd_dom_sf"/>
</dbReference>
<dbReference type="EMBL" id="JBEWSZ010000001">
    <property type="protein sequence ID" value="MET2829287.1"/>
    <property type="molecule type" value="Genomic_DNA"/>
</dbReference>
<keyword evidence="5" id="KW-1185">Reference proteome</keyword>
<dbReference type="PANTHER" id="PTHR43103:SF3">
    <property type="entry name" value="ADP-L-GLYCERO-D-MANNO-HEPTOSE-6-EPIMERASE"/>
    <property type="match status" value="1"/>
</dbReference>
<evidence type="ECO:0000256" key="2">
    <source>
        <dbReference type="ARBA" id="ARBA00023277"/>
    </source>
</evidence>
<keyword evidence="2" id="KW-0119">Carbohydrate metabolism</keyword>
<proteinExistence type="predicted"/>
<dbReference type="RefSeq" id="WP_354461239.1">
    <property type="nucleotide sequence ID" value="NZ_JBEWSZ010000001.1"/>
</dbReference>
<keyword evidence="1" id="KW-0521">NADP</keyword>
<dbReference type="PANTHER" id="PTHR43103">
    <property type="entry name" value="NUCLEOSIDE-DIPHOSPHATE-SUGAR EPIMERASE"/>
    <property type="match status" value="1"/>
</dbReference>
<dbReference type="Pfam" id="PF01370">
    <property type="entry name" value="Epimerase"/>
    <property type="match status" value="1"/>
</dbReference>
<dbReference type="InterPro" id="IPR050005">
    <property type="entry name" value="DenD"/>
</dbReference>
<dbReference type="NCBIfam" id="NF043036">
    <property type="entry name" value="ErythonDh"/>
    <property type="match status" value="1"/>
</dbReference>
<evidence type="ECO:0000259" key="3">
    <source>
        <dbReference type="Pfam" id="PF01370"/>
    </source>
</evidence>
<feature type="domain" description="NAD-dependent epimerase/dehydratase" evidence="3">
    <location>
        <begin position="3"/>
        <end position="190"/>
    </location>
</feature>
<evidence type="ECO:0000313" key="4">
    <source>
        <dbReference type="EMBL" id="MET2829287.1"/>
    </source>
</evidence>
<protein>
    <submittedName>
        <fullName evidence="4">D-erythronate dehydrogenase</fullName>
        <ecNumber evidence="4">1.1.1.410</ecNumber>
    </submittedName>
</protein>
<gene>
    <name evidence="4" type="primary">denD</name>
    <name evidence="4" type="ORF">ABVQ20_20145</name>
</gene>
<accession>A0ABV2DGV9</accession>
<dbReference type="SUPFAM" id="SSF51735">
    <property type="entry name" value="NAD(P)-binding Rossmann-fold domains"/>
    <property type="match status" value="1"/>
</dbReference>
<comment type="caution">
    <text evidence="4">The sequence shown here is derived from an EMBL/GenBank/DDBJ whole genome shotgun (WGS) entry which is preliminary data.</text>
</comment>